<keyword evidence="4" id="KW-0408">Iron</keyword>
<dbReference type="SFLD" id="SFLDG01082">
    <property type="entry name" value="B12-binding_domain_containing"/>
    <property type="match status" value="1"/>
</dbReference>
<keyword evidence="2" id="KW-0949">S-adenosyl-L-methionine</keyword>
<evidence type="ECO:0000256" key="3">
    <source>
        <dbReference type="ARBA" id="ARBA00022723"/>
    </source>
</evidence>
<keyword evidence="5" id="KW-0411">Iron-sulfur</keyword>
<dbReference type="SUPFAM" id="SSF102114">
    <property type="entry name" value="Radical SAM enzymes"/>
    <property type="match status" value="1"/>
</dbReference>
<dbReference type="InterPro" id="IPR007197">
    <property type="entry name" value="rSAM"/>
</dbReference>
<keyword evidence="3" id="KW-0479">Metal-binding</keyword>
<dbReference type="GO" id="GO:0046872">
    <property type="term" value="F:metal ion binding"/>
    <property type="evidence" value="ECO:0007669"/>
    <property type="project" value="UniProtKB-KW"/>
</dbReference>
<evidence type="ECO:0000256" key="2">
    <source>
        <dbReference type="ARBA" id="ARBA00022691"/>
    </source>
</evidence>
<dbReference type="PANTHER" id="PTHR43409">
    <property type="entry name" value="ANAEROBIC MAGNESIUM-PROTOPORPHYRIN IX MONOMETHYL ESTER CYCLASE-RELATED"/>
    <property type="match status" value="1"/>
</dbReference>
<dbReference type="Gene3D" id="3.40.50.280">
    <property type="entry name" value="Cobalamin-binding domain"/>
    <property type="match status" value="1"/>
</dbReference>
<comment type="cofactor">
    <cofactor evidence="1">
        <name>[4Fe-4S] cluster</name>
        <dbReference type="ChEBI" id="CHEBI:49883"/>
    </cofactor>
</comment>
<dbReference type="GO" id="GO:0003824">
    <property type="term" value="F:catalytic activity"/>
    <property type="evidence" value="ECO:0007669"/>
    <property type="project" value="InterPro"/>
</dbReference>
<evidence type="ECO:0000256" key="4">
    <source>
        <dbReference type="ARBA" id="ARBA00023004"/>
    </source>
</evidence>
<sequence length="521" mass="59205">MRKLSIGIIDLVAKAPTGTMWMRIMGANFVSIMPQVVATWCEEQGHDVTLVTYTGRENLIEKLPANVDLVFISSFTEAALLSYALSNLFRSRGAITVLGGPHARCYPQDAQKYFDYVLGFTDKALVHLVLRDCSQHRPTGLRLSAERHPARLPGVARRWKFIDQSLRKAPVIKIVPLLSSLSCPYSCDFCIDANVPYQPLDVDEMKKDLRFLLSKLKHPRVAWHDPNFGVHFDRCMDAIEEVVPPGGIDFIAESTLSLLSESRVMRLQRNGFKALLPGIESWFDMGKKSSTGQKTGMDKVDKVAYHVNMILRHIPYVQTNHIFGLDGDAGISPFELTKRFLDLAPGAFPAYSMLSAFGQAAPQNLDFQKANRVLPIPFHFLSNIQMNIKPKNYSWPDFYDHLIDVTKYSYSPRLLVRRFLANGETIPRWLNIVRGLSSEQFGRIAYFKAIKRLLEIDRPFRRFFEQETSDIPPYFVEKIRRDLGQFWDWLPKGAVSHDPNAYLLSAEQNCSSCKVPRVGVA</sequence>
<dbReference type="EMBL" id="QZKI01000070">
    <property type="protein sequence ID" value="RJP70461.1"/>
    <property type="molecule type" value="Genomic_DNA"/>
</dbReference>
<dbReference type="SFLD" id="SFLDS00029">
    <property type="entry name" value="Radical_SAM"/>
    <property type="match status" value="1"/>
</dbReference>
<gene>
    <name evidence="6" type="ORF">C4532_09230</name>
</gene>
<dbReference type="GO" id="GO:0051536">
    <property type="term" value="F:iron-sulfur cluster binding"/>
    <property type="evidence" value="ECO:0007669"/>
    <property type="project" value="UniProtKB-KW"/>
</dbReference>
<protein>
    <submittedName>
        <fullName evidence="6">Radical SAM protein</fullName>
    </submittedName>
</protein>
<evidence type="ECO:0000313" key="6">
    <source>
        <dbReference type="EMBL" id="RJP70461.1"/>
    </source>
</evidence>
<accession>A0A419EYZ5</accession>
<proteinExistence type="predicted"/>
<evidence type="ECO:0000256" key="5">
    <source>
        <dbReference type="ARBA" id="ARBA00023014"/>
    </source>
</evidence>
<evidence type="ECO:0000313" key="7">
    <source>
        <dbReference type="Proteomes" id="UP000285961"/>
    </source>
</evidence>
<dbReference type="AlphaFoldDB" id="A0A419EYZ5"/>
<dbReference type="InterPro" id="IPR051198">
    <property type="entry name" value="BchE-like"/>
</dbReference>
<reference evidence="6 7" key="1">
    <citation type="journal article" date="2017" name="ISME J.">
        <title>Energy and carbon metabolisms in a deep terrestrial subsurface fluid microbial community.</title>
        <authorList>
            <person name="Momper L."/>
            <person name="Jungbluth S.P."/>
            <person name="Lee M.D."/>
            <person name="Amend J.P."/>
        </authorList>
    </citation>
    <scope>NUCLEOTIDE SEQUENCE [LARGE SCALE GENOMIC DNA]</scope>
    <source>
        <strain evidence="6">SURF_17</strain>
    </source>
</reference>
<organism evidence="6 7">
    <name type="scientific">Candidatus Abyssobacteria bacterium SURF_17</name>
    <dbReference type="NCBI Taxonomy" id="2093361"/>
    <lineage>
        <taxon>Bacteria</taxon>
        <taxon>Pseudomonadati</taxon>
        <taxon>Candidatus Hydrogenedentota</taxon>
        <taxon>Candidatus Abyssobacteria</taxon>
    </lineage>
</organism>
<dbReference type="InterPro" id="IPR058240">
    <property type="entry name" value="rSAM_sf"/>
</dbReference>
<name>A0A419EYZ5_9BACT</name>
<comment type="caution">
    <text evidence="6">The sequence shown here is derived from an EMBL/GenBank/DDBJ whole genome shotgun (WGS) entry which is preliminary data.</text>
</comment>
<evidence type="ECO:0000256" key="1">
    <source>
        <dbReference type="ARBA" id="ARBA00001966"/>
    </source>
</evidence>
<dbReference type="Proteomes" id="UP000285961">
    <property type="component" value="Unassembled WGS sequence"/>
</dbReference>